<comment type="caution">
    <text evidence="1">The sequence shown here is derived from an EMBL/GenBank/DDBJ whole genome shotgun (WGS) entry which is preliminary data.</text>
</comment>
<dbReference type="AlphaFoldDB" id="A0A8X6RX65"/>
<organism evidence="1 2">
    <name type="scientific">Trichonephila clavipes</name>
    <name type="common">Golden silk orbweaver</name>
    <name type="synonym">Nephila clavipes</name>
    <dbReference type="NCBI Taxonomy" id="2585209"/>
    <lineage>
        <taxon>Eukaryota</taxon>
        <taxon>Metazoa</taxon>
        <taxon>Ecdysozoa</taxon>
        <taxon>Arthropoda</taxon>
        <taxon>Chelicerata</taxon>
        <taxon>Arachnida</taxon>
        <taxon>Araneae</taxon>
        <taxon>Araneomorphae</taxon>
        <taxon>Entelegynae</taxon>
        <taxon>Araneoidea</taxon>
        <taxon>Nephilidae</taxon>
        <taxon>Trichonephila</taxon>
    </lineage>
</organism>
<evidence type="ECO:0000313" key="2">
    <source>
        <dbReference type="Proteomes" id="UP000887159"/>
    </source>
</evidence>
<gene>
    <name evidence="1" type="primary">RF55_23213</name>
    <name evidence="1" type="ORF">TNCV_244141</name>
</gene>
<keyword evidence="2" id="KW-1185">Reference proteome</keyword>
<dbReference type="EMBL" id="BMAU01021193">
    <property type="protein sequence ID" value="GFX96627.1"/>
    <property type="molecule type" value="Genomic_DNA"/>
</dbReference>
<dbReference type="Proteomes" id="UP000887159">
    <property type="component" value="Unassembled WGS sequence"/>
</dbReference>
<reference evidence="1" key="1">
    <citation type="submission" date="2020-08" db="EMBL/GenBank/DDBJ databases">
        <title>Multicomponent nature underlies the extraordinary mechanical properties of spider dragline silk.</title>
        <authorList>
            <person name="Kono N."/>
            <person name="Nakamura H."/>
            <person name="Mori M."/>
            <person name="Yoshida Y."/>
            <person name="Ohtoshi R."/>
            <person name="Malay A.D."/>
            <person name="Moran D.A.P."/>
            <person name="Tomita M."/>
            <person name="Numata K."/>
            <person name="Arakawa K."/>
        </authorList>
    </citation>
    <scope>NUCLEOTIDE SEQUENCE</scope>
</reference>
<proteinExistence type="predicted"/>
<keyword evidence="1" id="KW-0548">Nucleotidyltransferase</keyword>
<keyword evidence="1" id="KW-0808">Transferase</keyword>
<sequence length="82" mass="9465">MHRQMYYRDPKSKSFGKPWEILATMGPISRHLEKVEVVARFRLTTGHDLLGVHLNWLVLAAKHAYPLCDHARMGGDHLLQCD</sequence>
<protein>
    <submittedName>
        <fullName evidence="1">Reverse transcriptase</fullName>
    </submittedName>
</protein>
<accession>A0A8X6RX65</accession>
<dbReference type="GO" id="GO:0003964">
    <property type="term" value="F:RNA-directed DNA polymerase activity"/>
    <property type="evidence" value="ECO:0007669"/>
    <property type="project" value="UniProtKB-KW"/>
</dbReference>
<name>A0A8X6RX65_TRICX</name>
<evidence type="ECO:0000313" key="1">
    <source>
        <dbReference type="EMBL" id="GFX96627.1"/>
    </source>
</evidence>
<keyword evidence="1" id="KW-0695">RNA-directed DNA polymerase</keyword>